<organism evidence="2 3">
    <name type="scientific">Burkholderia ubonensis</name>
    <dbReference type="NCBI Taxonomy" id="101571"/>
    <lineage>
        <taxon>Bacteria</taxon>
        <taxon>Pseudomonadati</taxon>
        <taxon>Pseudomonadota</taxon>
        <taxon>Betaproteobacteria</taxon>
        <taxon>Burkholderiales</taxon>
        <taxon>Burkholderiaceae</taxon>
        <taxon>Burkholderia</taxon>
        <taxon>Burkholderia cepacia complex</taxon>
    </lineage>
</organism>
<dbReference type="Proteomes" id="UP000056732">
    <property type="component" value="Unassembled WGS sequence"/>
</dbReference>
<evidence type="ECO:0000256" key="1">
    <source>
        <dbReference type="SAM" id="Phobius"/>
    </source>
</evidence>
<name>A0AAW3NBC0_9BURK</name>
<sequence length="434" mass="48228">MDDLRAAPRVMPRSVHRAVHVPVRARRAAADAGYWWEDPARLILFFILPLYGLLSVSLLGDQKAIARVYFDGFYAFAGALFLLVAMASAWLTQGAQPMRAARASPVELPPCVLDLVFALAFAGYLVMMSGLLAQPALLLAFLRGSASAFDLLELKGRVVGLSTLTQATAAYVALYFYVYRTRVKGLNRHKLYLVALAALTLLRSFIFAERLAVIEMALPCVLMIARFRRGPRRSAWVSLAPFAAIPLLVVFFIANEYNRSWETYYVNLYDNIVDFALERLGLYYSTALNNGAGILSVLGWGAGHPMFTFDWLIRFPGLGGLFQPLLDSGDSINVFLNGYADPEFNNPSGIFVHFYEWGWFGLLVAAFVGWVFGRSFAGWRAASGFWCCAHAVLYVSLLEILRIPNLFSGRNFVPLMLLFVVFRCCGTRAGHSST</sequence>
<protein>
    <recommendedName>
        <fullName evidence="4">Oligosaccharide repeat unit polymerase</fullName>
    </recommendedName>
</protein>
<keyword evidence="1" id="KW-0812">Transmembrane</keyword>
<feature type="transmembrane region" description="Helical" evidence="1">
    <location>
        <begin position="112"/>
        <end position="137"/>
    </location>
</feature>
<accession>A0AAW3NBC0</accession>
<feature type="transmembrane region" description="Helical" evidence="1">
    <location>
        <begin position="234"/>
        <end position="254"/>
    </location>
</feature>
<reference evidence="2 3" key="1">
    <citation type="submission" date="2015-11" db="EMBL/GenBank/DDBJ databases">
        <title>Expanding the genomic diversity of Burkholderia species for the development of highly accurate diagnostics.</title>
        <authorList>
            <person name="Sahl J."/>
            <person name="Keim P."/>
            <person name="Wagner D."/>
        </authorList>
    </citation>
    <scope>NUCLEOTIDE SEQUENCE [LARGE SCALE GENOMIC DNA]</scope>
    <source>
        <strain evidence="2 3">MSMB1137WGS</strain>
    </source>
</reference>
<feature type="transmembrane region" description="Helical" evidence="1">
    <location>
        <begin position="42"/>
        <end position="60"/>
    </location>
</feature>
<dbReference type="EMBL" id="LPDO01000075">
    <property type="protein sequence ID" value="KVT53389.1"/>
    <property type="molecule type" value="Genomic_DNA"/>
</dbReference>
<proteinExistence type="predicted"/>
<feature type="transmembrane region" description="Helical" evidence="1">
    <location>
        <begin position="158"/>
        <end position="179"/>
    </location>
</feature>
<evidence type="ECO:0000313" key="2">
    <source>
        <dbReference type="EMBL" id="KVT53389.1"/>
    </source>
</evidence>
<feature type="transmembrane region" description="Helical" evidence="1">
    <location>
        <begin position="384"/>
        <end position="403"/>
    </location>
</feature>
<feature type="transmembrane region" description="Helical" evidence="1">
    <location>
        <begin position="72"/>
        <end position="92"/>
    </location>
</feature>
<feature type="transmembrane region" description="Helical" evidence="1">
    <location>
        <begin position="354"/>
        <end position="372"/>
    </location>
</feature>
<comment type="caution">
    <text evidence="2">The sequence shown here is derived from an EMBL/GenBank/DDBJ whole genome shotgun (WGS) entry which is preliminary data.</text>
</comment>
<feature type="transmembrane region" description="Helical" evidence="1">
    <location>
        <begin position="191"/>
        <end position="213"/>
    </location>
</feature>
<evidence type="ECO:0000313" key="3">
    <source>
        <dbReference type="Proteomes" id="UP000056732"/>
    </source>
</evidence>
<evidence type="ECO:0008006" key="4">
    <source>
        <dbReference type="Google" id="ProtNLM"/>
    </source>
</evidence>
<dbReference type="AlphaFoldDB" id="A0AAW3NBC0"/>
<keyword evidence="1" id="KW-0472">Membrane</keyword>
<gene>
    <name evidence="2" type="ORF">WK53_07375</name>
</gene>
<keyword evidence="1" id="KW-1133">Transmembrane helix</keyword>